<dbReference type="Gene3D" id="3.30.1240.10">
    <property type="match status" value="1"/>
</dbReference>
<keyword evidence="2" id="KW-1185">Reference proteome</keyword>
<dbReference type="SFLD" id="SFLDS00003">
    <property type="entry name" value="Haloacid_Dehalogenase"/>
    <property type="match status" value="1"/>
</dbReference>
<dbReference type="EMBL" id="CP009687">
    <property type="protein sequence ID" value="AKL93843.1"/>
    <property type="molecule type" value="Genomic_DNA"/>
</dbReference>
<dbReference type="NCBIfam" id="TIGR01484">
    <property type="entry name" value="HAD-SF-IIB"/>
    <property type="match status" value="1"/>
</dbReference>
<sequence>MKYKLVVLDMDGTLLDDHHQVSEKNKRIIQHFSKEGIQFILASGRPYASLYPYVKDLGLQLPVIAANGAVVKCPLTNKTHYASVVPLELAQEILNYGKAYGYSISCYFEDEVITFDEEMVKVHWELEKLKAKMMDKFSVEKAPNKIIYSAAPRRIEEAFKFLANEYAERLYITCSADIYLDVMNLGTSKGKALSYIMHQMNISSSEVMVIGNNFNDLAMFEVAGLAVAMDNSPEEVKHQSGFVTKSNTEDGVAYALEKLITSDSPPFIVPGLSLDKSGILFL</sequence>
<dbReference type="PATRIC" id="fig|84022.6.peg.330"/>
<dbReference type="InterPro" id="IPR000150">
    <property type="entry name" value="Cof"/>
</dbReference>
<protein>
    <submittedName>
        <fullName evidence="1">Phosphatase YidA</fullName>
        <ecNumber evidence="1">3.1.3.-</ecNumber>
    </submittedName>
</protein>
<name>A0A0G3W661_9CLOT</name>
<dbReference type="AlphaFoldDB" id="A0A0G3W661"/>
<dbReference type="NCBIfam" id="TIGR00099">
    <property type="entry name" value="Cof-subfamily"/>
    <property type="match status" value="1"/>
</dbReference>
<dbReference type="SUPFAM" id="SSF56784">
    <property type="entry name" value="HAD-like"/>
    <property type="match status" value="1"/>
</dbReference>
<proteinExistence type="predicted"/>
<reference evidence="1 2" key="1">
    <citation type="submission" date="2014-10" db="EMBL/GenBank/DDBJ databases">
        <title>Genome sequence of Clostridium aceticum DSM 1496.</title>
        <authorList>
            <person name="Poehlein A."/>
            <person name="Schiel-Bengelsdorf B."/>
            <person name="Gottschalk G."/>
            <person name="Duerre P."/>
            <person name="Daniel R."/>
        </authorList>
    </citation>
    <scope>NUCLEOTIDE SEQUENCE [LARGE SCALE GENOMIC DNA]</scope>
    <source>
        <strain evidence="1 2">DSM 1496</strain>
    </source>
</reference>
<dbReference type="InterPro" id="IPR023214">
    <property type="entry name" value="HAD_sf"/>
</dbReference>
<dbReference type="SFLD" id="SFLDG01140">
    <property type="entry name" value="C2.B:_Phosphomannomutase_and_P"/>
    <property type="match status" value="1"/>
</dbReference>
<evidence type="ECO:0000313" key="1">
    <source>
        <dbReference type="EMBL" id="AKL93843.1"/>
    </source>
</evidence>
<dbReference type="InterPro" id="IPR006379">
    <property type="entry name" value="HAD-SF_hydro_IIB"/>
</dbReference>
<gene>
    <name evidence="1" type="primary">yidA</name>
    <name evidence="1" type="ORF">CACET_c03270</name>
</gene>
<dbReference type="CDD" id="cd07516">
    <property type="entry name" value="HAD_Pase"/>
    <property type="match status" value="1"/>
</dbReference>
<dbReference type="PANTHER" id="PTHR10000:SF8">
    <property type="entry name" value="HAD SUPERFAMILY HYDROLASE-LIKE, TYPE 3"/>
    <property type="match status" value="1"/>
</dbReference>
<dbReference type="PANTHER" id="PTHR10000">
    <property type="entry name" value="PHOSPHOSERINE PHOSPHATASE"/>
    <property type="match status" value="1"/>
</dbReference>
<organism evidence="1 2">
    <name type="scientific">Clostridium aceticum</name>
    <dbReference type="NCBI Taxonomy" id="84022"/>
    <lineage>
        <taxon>Bacteria</taxon>
        <taxon>Bacillati</taxon>
        <taxon>Bacillota</taxon>
        <taxon>Clostridia</taxon>
        <taxon>Eubacteriales</taxon>
        <taxon>Clostridiaceae</taxon>
        <taxon>Clostridium</taxon>
    </lineage>
</organism>
<dbReference type="RefSeq" id="WP_048407516.1">
    <property type="nucleotide sequence ID" value="NZ_CP009687.1"/>
</dbReference>
<evidence type="ECO:0000313" key="2">
    <source>
        <dbReference type="Proteomes" id="UP000035704"/>
    </source>
</evidence>
<dbReference type="KEGG" id="cace:CACET_c03270"/>
<dbReference type="Proteomes" id="UP000035704">
    <property type="component" value="Chromosome"/>
</dbReference>
<dbReference type="InterPro" id="IPR036412">
    <property type="entry name" value="HAD-like_sf"/>
</dbReference>
<dbReference type="STRING" id="84022.CACET_c03270"/>
<dbReference type="GO" id="GO:0000287">
    <property type="term" value="F:magnesium ion binding"/>
    <property type="evidence" value="ECO:0007669"/>
    <property type="project" value="TreeGrafter"/>
</dbReference>
<accession>A0A0G3W661</accession>
<dbReference type="OrthoDB" id="9781413at2"/>
<dbReference type="GO" id="GO:0005829">
    <property type="term" value="C:cytosol"/>
    <property type="evidence" value="ECO:0007669"/>
    <property type="project" value="TreeGrafter"/>
</dbReference>
<keyword evidence="1" id="KW-0378">Hydrolase</keyword>
<dbReference type="EC" id="3.1.3.-" evidence="1"/>
<dbReference type="Gene3D" id="3.40.50.1000">
    <property type="entry name" value="HAD superfamily/HAD-like"/>
    <property type="match status" value="1"/>
</dbReference>
<dbReference type="Pfam" id="PF08282">
    <property type="entry name" value="Hydrolase_3"/>
    <property type="match status" value="1"/>
</dbReference>
<dbReference type="GO" id="GO:0016791">
    <property type="term" value="F:phosphatase activity"/>
    <property type="evidence" value="ECO:0007669"/>
    <property type="project" value="UniProtKB-ARBA"/>
</dbReference>